<gene>
    <name evidence="8" type="ORF">GZA08_01400</name>
</gene>
<keyword evidence="9" id="KW-1185">Reference proteome</keyword>
<dbReference type="InterPro" id="IPR017853">
    <property type="entry name" value="GH"/>
</dbReference>
<comment type="catalytic activity">
    <reaction evidence="1">
        <text>Hydrolysis of terminal, non-reducing beta-D-mannose residues in beta-D-mannosides.</text>
        <dbReference type="EC" id="3.2.1.25"/>
    </reaction>
</comment>
<organism evidence="8 9">
    <name type="scientific">Pseudoroseicyclus tamaricis</name>
    <dbReference type="NCBI Taxonomy" id="2705421"/>
    <lineage>
        <taxon>Bacteria</taxon>
        <taxon>Pseudomonadati</taxon>
        <taxon>Pseudomonadota</taxon>
        <taxon>Alphaproteobacteria</taxon>
        <taxon>Rhodobacterales</taxon>
        <taxon>Paracoccaceae</taxon>
        <taxon>Pseudoroseicyclus</taxon>
    </lineage>
</organism>
<dbReference type="Proteomes" id="UP000474757">
    <property type="component" value="Unassembled WGS sequence"/>
</dbReference>
<dbReference type="Gene3D" id="3.20.20.80">
    <property type="entry name" value="Glycosidases"/>
    <property type="match status" value="1"/>
</dbReference>
<comment type="caution">
    <text evidence="8">The sequence shown here is derived from an EMBL/GenBank/DDBJ whole genome shotgun (WGS) entry which is preliminary data.</text>
</comment>
<accession>A0A6B2JLX2</accession>
<dbReference type="InterPro" id="IPR013783">
    <property type="entry name" value="Ig-like_fold"/>
</dbReference>
<feature type="domain" description="Beta-mannosidase Ig-fold" evidence="6">
    <location>
        <begin position="714"/>
        <end position="781"/>
    </location>
</feature>
<dbReference type="InterPro" id="IPR054593">
    <property type="entry name" value="Beta-mannosidase-like_N2"/>
</dbReference>
<evidence type="ECO:0000256" key="4">
    <source>
        <dbReference type="ARBA" id="ARBA00023180"/>
    </source>
</evidence>
<keyword evidence="5" id="KW-0326">Glycosidase</keyword>
<dbReference type="SUPFAM" id="SSF51445">
    <property type="entry name" value="(Trans)glycosidases"/>
    <property type="match status" value="1"/>
</dbReference>
<proteinExistence type="predicted"/>
<dbReference type="Pfam" id="PF22666">
    <property type="entry name" value="Glyco_hydro_2_N2"/>
    <property type="match status" value="1"/>
</dbReference>
<dbReference type="Gene3D" id="2.60.40.10">
    <property type="entry name" value="Immunoglobulins"/>
    <property type="match status" value="1"/>
</dbReference>
<dbReference type="Gene3D" id="2.60.120.260">
    <property type="entry name" value="Galactose-binding domain-like"/>
    <property type="match status" value="1"/>
</dbReference>
<evidence type="ECO:0000313" key="9">
    <source>
        <dbReference type="Proteomes" id="UP000474757"/>
    </source>
</evidence>
<dbReference type="InterPro" id="IPR036156">
    <property type="entry name" value="Beta-gal/glucu_dom_sf"/>
</dbReference>
<keyword evidence="3 8" id="KW-0378">Hydrolase</keyword>
<protein>
    <recommendedName>
        <fullName evidence="2">beta-mannosidase</fullName>
        <ecNumber evidence="2">3.2.1.25</ecNumber>
    </recommendedName>
</protein>
<dbReference type="SUPFAM" id="SSF49303">
    <property type="entry name" value="beta-Galactosidase/glucuronidase domain"/>
    <property type="match status" value="1"/>
</dbReference>
<dbReference type="GO" id="GO:0004567">
    <property type="term" value="F:beta-mannosidase activity"/>
    <property type="evidence" value="ECO:0007669"/>
    <property type="project" value="UniProtKB-EC"/>
</dbReference>
<dbReference type="AlphaFoldDB" id="A0A6B2JLX2"/>
<evidence type="ECO:0000256" key="2">
    <source>
        <dbReference type="ARBA" id="ARBA00012754"/>
    </source>
</evidence>
<sequence>MEEAGGDISAPFLVPGDAISALAAAGEIAEPYWGRNEYDLRWIGEGDWLARRSFTLEGDRPAELVLESLDTLATVRVDGEVVLDADNAFRTWRADLSHLAAGEHEIEITFHSNVAGGAARQGAQPFYIPYHAGNSPIPHGNMLRKVQCDFGWDWNIALAPFGLYGRAEIVAADAPRIERLEVEQEHSEGLVTLTVTAYIAGAEGETCRLSFAGQELEGAVEGGGITAIFDIENPRLWWPAGLGEQHLHDLEVHCGEAFARRRIGLRQIELVTEADDAGTSFMLQVNGEPVFARGANWIPADALAGRITEAGTRDLLQSAVDANMNMIRVWGGGRYEPDSFYDACDELGLMVWQDFMFACNLYPSTPDFLANVDAEVREQAGRLHHHACVALWCGDNELIGALTWFPESRDNRDRYLVNYDRLNRTIEAALSETAPGATWWPSSPSPGPMNFGDAWHDDSAGDMHFWSVWHENREFDHYRDVSPRFCSEFGFQSYPSLNAIKRFAAPEDWNISNPIFESHQKNVGGNERIAATMFRYFRWPENFEDFVWLSQIQQGLAIKTAVTHWRSLKPHCMGTLYWQLNDTWPVCSWSSLDHGGDWKLMHHMAQSFYAPVLATAVPRKDGSIDIVGISDRLEDVDLTVTAYATSMDGTARELGQGHATLALRAEVLISLPAGTLEEGEVLTFGWEGSDGTHAGDIFAPKPWKSYDLPDARPAAEIAREGVDWLVTLSVEAMSFFLTAEASVPGRWSRNAVHLGPGTTSTLRFTPADPEAQPEFLLRDLHSATMKRT</sequence>
<dbReference type="Pfam" id="PF17753">
    <property type="entry name" value="Ig_mannosidase"/>
    <property type="match status" value="1"/>
</dbReference>
<dbReference type="InterPro" id="IPR008979">
    <property type="entry name" value="Galactose-bd-like_sf"/>
</dbReference>
<evidence type="ECO:0000256" key="3">
    <source>
        <dbReference type="ARBA" id="ARBA00022801"/>
    </source>
</evidence>
<dbReference type="FunFam" id="3.20.20.80:FF:000050">
    <property type="entry name" value="Beta-mannosidase B"/>
    <property type="match status" value="1"/>
</dbReference>
<dbReference type="EMBL" id="JAAGAB010000001">
    <property type="protein sequence ID" value="NDU99626.1"/>
    <property type="molecule type" value="Genomic_DNA"/>
</dbReference>
<dbReference type="GO" id="GO:0006516">
    <property type="term" value="P:glycoprotein catabolic process"/>
    <property type="evidence" value="ECO:0007669"/>
    <property type="project" value="TreeGrafter"/>
</dbReference>
<evidence type="ECO:0000313" key="8">
    <source>
        <dbReference type="EMBL" id="NDU99626.1"/>
    </source>
</evidence>
<dbReference type="InterPro" id="IPR041625">
    <property type="entry name" value="Beta-mannosidase_Ig"/>
</dbReference>
<dbReference type="InterPro" id="IPR050887">
    <property type="entry name" value="Beta-mannosidase_GH2"/>
</dbReference>
<reference evidence="8 9" key="1">
    <citation type="submission" date="2020-02" db="EMBL/GenBank/DDBJ databases">
        <title>Pseudoroseicyclus tamarix, sp. nov., isolated from offshore sediment of a Tamarix chinensis forest.</title>
        <authorList>
            <person name="Gai Y."/>
        </authorList>
    </citation>
    <scope>NUCLEOTIDE SEQUENCE [LARGE SCALE GENOMIC DNA]</scope>
    <source>
        <strain evidence="8 9">CLL3-39</strain>
    </source>
</reference>
<evidence type="ECO:0000259" key="7">
    <source>
        <dbReference type="Pfam" id="PF22666"/>
    </source>
</evidence>
<dbReference type="EC" id="3.2.1.25" evidence="2"/>
<evidence type="ECO:0000256" key="1">
    <source>
        <dbReference type="ARBA" id="ARBA00000829"/>
    </source>
</evidence>
<keyword evidence="4" id="KW-0325">Glycoprotein</keyword>
<dbReference type="SUPFAM" id="SSF49785">
    <property type="entry name" value="Galactose-binding domain-like"/>
    <property type="match status" value="1"/>
</dbReference>
<dbReference type="PANTHER" id="PTHR43730">
    <property type="entry name" value="BETA-MANNOSIDASE"/>
    <property type="match status" value="1"/>
</dbReference>
<feature type="domain" description="Beta-mannosidase-like galactose-binding" evidence="7">
    <location>
        <begin position="9"/>
        <end position="164"/>
    </location>
</feature>
<name>A0A6B2JLX2_9RHOB</name>
<evidence type="ECO:0000256" key="5">
    <source>
        <dbReference type="ARBA" id="ARBA00023295"/>
    </source>
</evidence>
<evidence type="ECO:0000259" key="6">
    <source>
        <dbReference type="Pfam" id="PF17753"/>
    </source>
</evidence>
<dbReference type="PANTHER" id="PTHR43730:SF1">
    <property type="entry name" value="BETA-MANNOSIDASE"/>
    <property type="match status" value="1"/>
</dbReference>